<accession>A0A8T2B1E2</accession>
<dbReference type="AlphaFoldDB" id="A0A8T2B1E2"/>
<reference evidence="1 2" key="1">
    <citation type="submission" date="2020-12" db="EMBL/GenBank/DDBJ databases">
        <title>Concerted genomic and epigenomic changes stabilize Arabidopsis allopolyploids.</title>
        <authorList>
            <person name="Chen Z."/>
        </authorList>
    </citation>
    <scope>NUCLEOTIDE SEQUENCE [LARGE SCALE GENOMIC DNA]</scope>
    <source>
        <strain evidence="1">Allo738</strain>
        <tissue evidence="1">Leaf</tissue>
    </source>
</reference>
<keyword evidence="2" id="KW-1185">Reference proteome</keyword>
<evidence type="ECO:0000313" key="1">
    <source>
        <dbReference type="EMBL" id="KAG7579155.1"/>
    </source>
</evidence>
<proteinExistence type="predicted"/>
<comment type="caution">
    <text evidence="1">The sequence shown here is derived from an EMBL/GenBank/DDBJ whole genome shotgun (WGS) entry which is preliminary data.</text>
</comment>
<dbReference type="Proteomes" id="UP000694240">
    <property type="component" value="Chromosome 8"/>
</dbReference>
<protein>
    <submittedName>
        <fullName evidence="1">Uncharacterized protein</fullName>
    </submittedName>
</protein>
<sequence>MNIYQVLASGCLGAFLLGYNIRFASGSTDISPRGVVRLRLGETLLPSRAVASRANLVGVPRADLVSVRTESAQSPS</sequence>
<organism evidence="1 2">
    <name type="scientific">Arabidopsis thaliana x Arabidopsis arenosa</name>
    <dbReference type="NCBI Taxonomy" id="1240361"/>
    <lineage>
        <taxon>Eukaryota</taxon>
        <taxon>Viridiplantae</taxon>
        <taxon>Streptophyta</taxon>
        <taxon>Embryophyta</taxon>
        <taxon>Tracheophyta</taxon>
        <taxon>Spermatophyta</taxon>
        <taxon>Magnoliopsida</taxon>
        <taxon>eudicotyledons</taxon>
        <taxon>Gunneridae</taxon>
        <taxon>Pentapetalae</taxon>
        <taxon>rosids</taxon>
        <taxon>malvids</taxon>
        <taxon>Brassicales</taxon>
        <taxon>Brassicaceae</taxon>
        <taxon>Camelineae</taxon>
        <taxon>Arabidopsis</taxon>
    </lineage>
</organism>
<name>A0A8T2B1E2_9BRAS</name>
<dbReference type="EMBL" id="JAEFBK010000008">
    <property type="protein sequence ID" value="KAG7579155.1"/>
    <property type="molecule type" value="Genomic_DNA"/>
</dbReference>
<gene>
    <name evidence="1" type="ORF">ISN45_Aa03g033190</name>
</gene>
<evidence type="ECO:0000313" key="2">
    <source>
        <dbReference type="Proteomes" id="UP000694240"/>
    </source>
</evidence>